<keyword evidence="10" id="KW-1185">Reference proteome</keyword>
<feature type="signal peptide" evidence="7">
    <location>
        <begin position="1"/>
        <end position="20"/>
    </location>
</feature>
<dbReference type="GeneTree" id="ENSGT00940000162824"/>
<dbReference type="PROSITE" id="PS50268">
    <property type="entry name" value="CADHERIN_2"/>
    <property type="match status" value="2"/>
</dbReference>
<feature type="domain" description="Cadherin" evidence="8">
    <location>
        <begin position="334"/>
        <end position="440"/>
    </location>
</feature>
<proteinExistence type="predicted"/>
<dbReference type="AlphaFoldDB" id="A0A452QS92"/>
<keyword evidence="5" id="KW-0106">Calcium</keyword>
<dbReference type="Pfam" id="PF00028">
    <property type="entry name" value="Cadherin"/>
    <property type="match status" value="1"/>
</dbReference>
<keyword evidence="3 6" id="KW-1133">Transmembrane helix</keyword>
<dbReference type="PANTHER" id="PTHR24026">
    <property type="entry name" value="FAT ATYPICAL CADHERIN-RELATED"/>
    <property type="match status" value="1"/>
</dbReference>
<evidence type="ECO:0000259" key="8">
    <source>
        <dbReference type="PROSITE" id="PS50268"/>
    </source>
</evidence>
<dbReference type="FunFam" id="2.60.40.60:FF:000291">
    <property type="entry name" value="Cadherin related family member 4"/>
    <property type="match status" value="1"/>
</dbReference>
<feature type="chain" id="PRO_5019246105" evidence="7">
    <location>
        <begin position="21"/>
        <end position="741"/>
    </location>
</feature>
<evidence type="ECO:0000256" key="5">
    <source>
        <dbReference type="PROSITE-ProRule" id="PRU00043"/>
    </source>
</evidence>
<reference evidence="9" key="3">
    <citation type="submission" date="2025-09" db="UniProtKB">
        <authorList>
            <consortium name="Ensembl"/>
        </authorList>
    </citation>
    <scope>IDENTIFICATION</scope>
</reference>
<dbReference type="GO" id="GO:0005509">
    <property type="term" value="F:calcium ion binding"/>
    <property type="evidence" value="ECO:0007669"/>
    <property type="project" value="UniProtKB-UniRule"/>
</dbReference>
<dbReference type="GO" id="GO:0005886">
    <property type="term" value="C:plasma membrane"/>
    <property type="evidence" value="ECO:0007669"/>
    <property type="project" value="UniProtKB-SubCell"/>
</dbReference>
<organism evidence="9 10">
    <name type="scientific">Ursus americanus</name>
    <name type="common">American black bear</name>
    <name type="synonym">Euarctos americanus</name>
    <dbReference type="NCBI Taxonomy" id="9643"/>
    <lineage>
        <taxon>Eukaryota</taxon>
        <taxon>Metazoa</taxon>
        <taxon>Chordata</taxon>
        <taxon>Craniata</taxon>
        <taxon>Vertebrata</taxon>
        <taxon>Euteleostomi</taxon>
        <taxon>Mammalia</taxon>
        <taxon>Eutheria</taxon>
        <taxon>Laurasiatheria</taxon>
        <taxon>Carnivora</taxon>
        <taxon>Caniformia</taxon>
        <taxon>Ursidae</taxon>
        <taxon>Ursus</taxon>
    </lineage>
</organism>
<comment type="subcellular location">
    <subcellularLocation>
        <location evidence="1">Membrane</location>
    </subcellularLocation>
</comment>
<dbReference type="FunFam" id="2.60.40.60:FF:000300">
    <property type="entry name" value="Cadherin related family member 4"/>
    <property type="match status" value="1"/>
</dbReference>
<dbReference type="Ensembl" id="ENSUAMT00000009484.1">
    <property type="protein sequence ID" value="ENSUAMP00000008410.1"/>
    <property type="gene ID" value="ENSUAMG00000007097.1"/>
</dbReference>
<dbReference type="CDD" id="cd11304">
    <property type="entry name" value="Cadherin_repeat"/>
    <property type="match status" value="4"/>
</dbReference>
<evidence type="ECO:0000256" key="7">
    <source>
        <dbReference type="SAM" id="SignalP"/>
    </source>
</evidence>
<dbReference type="GO" id="GO:0007156">
    <property type="term" value="P:homophilic cell adhesion via plasma membrane adhesion molecules"/>
    <property type="evidence" value="ECO:0007669"/>
    <property type="project" value="InterPro"/>
</dbReference>
<dbReference type="FunFam" id="2.60.40.60:FF:000268">
    <property type="entry name" value="Cadherin related family member 4"/>
    <property type="match status" value="1"/>
</dbReference>
<name>A0A452QS92_URSAM</name>
<keyword evidence="4 6" id="KW-0472">Membrane</keyword>
<keyword evidence="7" id="KW-0732">Signal</keyword>
<evidence type="ECO:0000256" key="2">
    <source>
        <dbReference type="ARBA" id="ARBA00022692"/>
    </source>
</evidence>
<dbReference type="Proteomes" id="UP000291022">
    <property type="component" value="Unassembled WGS sequence"/>
</dbReference>
<sequence>MAVLRPPALLLALVVSELHCLPWFINISESQGPGSVLQSFSFNCTSHKPTLELVRVKPSTTFFNLPIPHGTVHLPQVTLSSSARLDALAVNHYELQLRLTCGKHVTEGPLYVDVHRDPDYSPCAGRFASPAGEIIQVRETVTPGAQLYTLLLPGLEPQRAQISINSTQDPPYFPGPFSINGQGWLLAPSQGLKGQAKKVFQLQILVTFGQNRSCHRMLKVKVLPAPSSQISFLGQAPNITVPEDLAPGSKVVQVRARGFNVRYEIVSPVPCPLFSIGQDGVIRTTAPLELAQARGAAVTRLQVKAYERLMPWAGVDLDLTVSVRSVNRWPPRCLPAMLVTEIPETTPVGTVLNTFTCADPDSPGSALDYELRFHSPPGPASLCLRDRALEVNATLDCDTPGVCFQHAASILVLDGGQPLMTTEVPVLVMVTPVNEFSPACVPHTFRIREDAGPYTLLGSVVGTDKDYPHNSIEYYVSSGPTAFSVDRLSGEVHLLGSLDYELQTLYKLTVLLTDHGQDQDPTHRRSGSCTITIEVEDVNDYAPECQPPFQELTVYAPLGRSVEVTKVSCWVPQEPQRLAFSYSIVGGNSQSRFSLRGPILVHDNIMLGPPWPEQPRTYELLIRVADAGPSIPHLSTTATVIVHLVPWSTSTVATRTHRATVPSMMTPLLVTDMEAFWQPEPWFVVVLTVTSALFLLALGWLFGKEAVLLRSALPSFPPIHLSSGTGRDYLFNTLTGARRWL</sequence>
<dbReference type="SMART" id="SM00112">
    <property type="entry name" value="CA"/>
    <property type="match status" value="1"/>
</dbReference>
<accession>A0A452QS92</accession>
<dbReference type="PRINTS" id="PR00205">
    <property type="entry name" value="CADHERIN"/>
</dbReference>
<keyword evidence="2 6" id="KW-0812">Transmembrane</keyword>
<dbReference type="Gene3D" id="2.60.40.60">
    <property type="entry name" value="Cadherins"/>
    <property type="match status" value="4"/>
</dbReference>
<dbReference type="InterPro" id="IPR002126">
    <property type="entry name" value="Cadherin-like_dom"/>
</dbReference>
<reference evidence="9" key="2">
    <citation type="submission" date="2025-08" db="UniProtKB">
        <authorList>
            <consortium name="Ensembl"/>
        </authorList>
    </citation>
    <scope>IDENTIFICATION</scope>
</reference>
<evidence type="ECO:0000256" key="4">
    <source>
        <dbReference type="ARBA" id="ARBA00023136"/>
    </source>
</evidence>
<dbReference type="FunFam" id="2.60.40.60:FF:000260">
    <property type="entry name" value="Cadherin related family member 4"/>
    <property type="match status" value="1"/>
</dbReference>
<dbReference type="InterPro" id="IPR015919">
    <property type="entry name" value="Cadherin-like_sf"/>
</dbReference>
<feature type="domain" description="Cadherin" evidence="8">
    <location>
        <begin position="439"/>
        <end position="549"/>
    </location>
</feature>
<feature type="transmembrane region" description="Helical" evidence="6">
    <location>
        <begin position="682"/>
        <end position="702"/>
    </location>
</feature>
<evidence type="ECO:0000313" key="9">
    <source>
        <dbReference type="Ensembl" id="ENSUAMP00000008410.1"/>
    </source>
</evidence>
<evidence type="ECO:0000256" key="6">
    <source>
        <dbReference type="SAM" id="Phobius"/>
    </source>
</evidence>
<evidence type="ECO:0000256" key="1">
    <source>
        <dbReference type="ARBA" id="ARBA00004370"/>
    </source>
</evidence>
<evidence type="ECO:0000256" key="3">
    <source>
        <dbReference type="ARBA" id="ARBA00022989"/>
    </source>
</evidence>
<reference evidence="10" key="1">
    <citation type="submission" date="2016-06" db="EMBL/GenBank/DDBJ databases">
        <title>De novo assembly and RNA-Seq shows season-dependent expression and editing in black bear kidneys.</title>
        <authorList>
            <person name="Korstanje R."/>
            <person name="Srivastava A."/>
            <person name="Sarsani V.K."/>
            <person name="Sheehan S.M."/>
            <person name="Seger R.L."/>
            <person name="Barter M.E."/>
            <person name="Lindqvist C."/>
            <person name="Brody L.C."/>
            <person name="Mullikin J.C."/>
        </authorList>
    </citation>
    <scope>NUCLEOTIDE SEQUENCE [LARGE SCALE GENOMIC DNA]</scope>
</reference>
<dbReference type="PANTHER" id="PTHR24026:SF126">
    <property type="entry name" value="PROTOCADHERIN FAT 4"/>
    <property type="match status" value="1"/>
</dbReference>
<evidence type="ECO:0000313" key="10">
    <source>
        <dbReference type="Proteomes" id="UP000291022"/>
    </source>
</evidence>
<protein>
    <submittedName>
        <fullName evidence="9">Cadherin related family member 4</fullName>
    </submittedName>
</protein>
<gene>
    <name evidence="9" type="primary">CDHR4</name>
</gene>
<dbReference type="SUPFAM" id="SSF49313">
    <property type="entry name" value="Cadherin-like"/>
    <property type="match status" value="4"/>
</dbReference>